<reference evidence="2" key="1">
    <citation type="submission" date="2019-09" db="EMBL/GenBank/DDBJ databases">
        <title>Draft genome information of white flower Hibiscus syriacus.</title>
        <authorList>
            <person name="Kim Y.-M."/>
        </authorList>
    </citation>
    <scope>NUCLEOTIDE SEQUENCE [LARGE SCALE GENOMIC DNA]</scope>
    <source>
        <strain evidence="2">YM2019G1</strain>
    </source>
</reference>
<gene>
    <name evidence="2" type="ORF">F3Y22_tig00002793pilonHSYRG00097</name>
</gene>
<dbReference type="InterPro" id="IPR025314">
    <property type="entry name" value="DUF4219"/>
</dbReference>
<dbReference type="PANTHER" id="PTHR11439">
    <property type="entry name" value="GAG-POL-RELATED RETROTRANSPOSON"/>
    <property type="match status" value="1"/>
</dbReference>
<evidence type="ECO:0000259" key="1">
    <source>
        <dbReference type="Pfam" id="PF13961"/>
    </source>
</evidence>
<proteinExistence type="predicted"/>
<dbReference type="Proteomes" id="UP000436088">
    <property type="component" value="Unassembled WGS sequence"/>
</dbReference>
<dbReference type="PANTHER" id="PTHR11439:SF502">
    <property type="entry name" value="SECRETED RXLR EFFECTOR PROTEIN 161-LIKE"/>
    <property type="match status" value="1"/>
</dbReference>
<dbReference type="Pfam" id="PF13961">
    <property type="entry name" value="DUF4219"/>
    <property type="match status" value="1"/>
</dbReference>
<dbReference type="AlphaFoldDB" id="A0A6A3CQ86"/>
<evidence type="ECO:0000313" key="2">
    <source>
        <dbReference type="EMBL" id="KAE8731610.1"/>
    </source>
</evidence>
<protein>
    <recommendedName>
        <fullName evidence="1">DUF4219 domain-containing protein</fullName>
    </recommendedName>
</protein>
<dbReference type="CDD" id="cd09272">
    <property type="entry name" value="RNase_HI_RT_Ty1"/>
    <property type="match status" value="1"/>
</dbReference>
<dbReference type="EMBL" id="VEPZ02000193">
    <property type="protein sequence ID" value="KAE8731610.1"/>
    <property type="molecule type" value="Genomic_DNA"/>
</dbReference>
<name>A0A6A3CQ86_HIBSY</name>
<comment type="caution">
    <text evidence="2">The sequence shown here is derived from an EMBL/GenBank/DDBJ whole genome shotgun (WGS) entry which is preliminary data.</text>
</comment>
<keyword evidence="3" id="KW-1185">Reference proteome</keyword>
<evidence type="ECO:0000313" key="3">
    <source>
        <dbReference type="Proteomes" id="UP000436088"/>
    </source>
</evidence>
<feature type="domain" description="DUF4219" evidence="1">
    <location>
        <begin position="9"/>
        <end position="33"/>
    </location>
</feature>
<organism evidence="2 3">
    <name type="scientific">Hibiscus syriacus</name>
    <name type="common">Rose of Sharon</name>
    <dbReference type="NCBI Taxonomy" id="106335"/>
    <lineage>
        <taxon>Eukaryota</taxon>
        <taxon>Viridiplantae</taxon>
        <taxon>Streptophyta</taxon>
        <taxon>Embryophyta</taxon>
        <taxon>Tracheophyta</taxon>
        <taxon>Spermatophyta</taxon>
        <taxon>Magnoliopsida</taxon>
        <taxon>eudicotyledons</taxon>
        <taxon>Gunneridae</taxon>
        <taxon>Pentapetalae</taxon>
        <taxon>rosids</taxon>
        <taxon>malvids</taxon>
        <taxon>Malvales</taxon>
        <taxon>Malvaceae</taxon>
        <taxon>Malvoideae</taxon>
        <taxon>Hibiscus</taxon>
    </lineage>
</organism>
<sequence length="271" mass="31554">MPSPPIFMGDNYDHWCIKMKFFLKASALWEIVEIGYEEKKEDVQYTDAKLKKFSDDEMKDASLISYHQLCLRYNFSQNNESLIRKRNVETSLVNEKLSKFDGRRKVDAKEYRSLVGSLLYLTTTRPDVVFATSLLSRFMTEPNNDWGGSVDDMKSILGYAFSLGSGVFSWISKKKILTDLRHKQEEATKVLVDNKSAIDISENIVCFSKRKHMKIKYYALHEAQQHKEVKLVHCPSEYQLADILTKALPKGRFEFLRLKLGMMEKSLKEEY</sequence>
<accession>A0A6A3CQ86</accession>